<evidence type="ECO:0000313" key="2">
    <source>
        <dbReference type="Proteomes" id="UP000242351"/>
    </source>
</evidence>
<name>A0A2H9UPC7_9GAMM</name>
<proteinExistence type="predicted"/>
<dbReference type="Proteomes" id="UP000242351">
    <property type="component" value="Unassembled WGS sequence"/>
</dbReference>
<sequence>MGEKFKIERWESKSRVLICMLSHHSEILKRNLTQFDKKRIKLVLLECLFTNALLFKSLF</sequence>
<accession>A0A2H9UPC7</accession>
<dbReference type="EMBL" id="PGOZ01000002">
    <property type="protein sequence ID" value="PJI33514.1"/>
    <property type="molecule type" value="Genomic_DNA"/>
</dbReference>
<protein>
    <submittedName>
        <fullName evidence="1">Uncharacterized protein</fullName>
    </submittedName>
</protein>
<reference evidence="1 2" key="2">
    <citation type="submission" date="2017-12" db="EMBL/GenBank/DDBJ databases">
        <title>Revising the taxonomy of the Acinetobacter lwoffii group: the description of Acinetobacter pseudolwoffii sp. nov. and emended description of Acinetobacter lwoffii.</title>
        <authorList>
            <person name="Nemec A."/>
        </authorList>
    </citation>
    <scope>NUCLEOTIDE SEQUENCE [LARGE SCALE GENOMIC DNA]</scope>
    <source>
        <strain evidence="1 2">ANC 5347</strain>
    </source>
</reference>
<comment type="caution">
    <text evidence="1">The sequence shown here is derived from an EMBL/GenBank/DDBJ whole genome shotgun (WGS) entry which is preliminary data.</text>
</comment>
<reference evidence="1 2" key="1">
    <citation type="submission" date="2017-11" db="EMBL/GenBank/DDBJ databases">
        <authorList>
            <person name="Han C.G."/>
        </authorList>
    </citation>
    <scope>NUCLEOTIDE SEQUENCE [LARGE SCALE GENOMIC DNA]</scope>
    <source>
        <strain evidence="1 2">ANC 5347</strain>
    </source>
</reference>
<dbReference type="AlphaFoldDB" id="A0A2H9UPC7"/>
<gene>
    <name evidence="1" type="ORF">CU320_03715</name>
</gene>
<organism evidence="1 2">
    <name type="scientific">Acinetobacter pseudolwoffii</name>
    <dbReference type="NCBI Taxonomy" id="2053287"/>
    <lineage>
        <taxon>Bacteria</taxon>
        <taxon>Pseudomonadati</taxon>
        <taxon>Pseudomonadota</taxon>
        <taxon>Gammaproteobacteria</taxon>
        <taxon>Moraxellales</taxon>
        <taxon>Moraxellaceae</taxon>
        <taxon>Acinetobacter</taxon>
    </lineage>
</organism>
<evidence type="ECO:0000313" key="1">
    <source>
        <dbReference type="EMBL" id="PJI33514.1"/>
    </source>
</evidence>